<dbReference type="Proteomes" id="UP000447434">
    <property type="component" value="Chromosome 23"/>
</dbReference>
<feature type="chain" id="PRO_5025515869" evidence="2">
    <location>
        <begin position="22"/>
        <end position="52"/>
    </location>
</feature>
<sequence>MVRVFLLFAANLKHTLTLALAHGDRTPIVVKTETHTSTPKMKRQPNWMKDYN</sequence>
<dbReference type="EMBL" id="WOCE01000023">
    <property type="protein sequence ID" value="KAE9587563.1"/>
    <property type="molecule type" value="Genomic_DNA"/>
</dbReference>
<gene>
    <name evidence="3" type="ORF">Lalb_Chr23g0275151</name>
</gene>
<dbReference type="AlphaFoldDB" id="A0A6A4N5J6"/>
<feature type="signal peptide" evidence="2">
    <location>
        <begin position="1"/>
        <end position="21"/>
    </location>
</feature>
<evidence type="ECO:0000256" key="1">
    <source>
        <dbReference type="SAM" id="MobiDB-lite"/>
    </source>
</evidence>
<comment type="caution">
    <text evidence="3">The sequence shown here is derived from an EMBL/GenBank/DDBJ whole genome shotgun (WGS) entry which is preliminary data.</text>
</comment>
<evidence type="ECO:0000256" key="2">
    <source>
        <dbReference type="SAM" id="SignalP"/>
    </source>
</evidence>
<evidence type="ECO:0000313" key="3">
    <source>
        <dbReference type="EMBL" id="KAE9587563.1"/>
    </source>
</evidence>
<reference evidence="4" key="1">
    <citation type="journal article" date="2020" name="Nat. Commun.">
        <title>Genome sequence of the cluster root forming white lupin.</title>
        <authorList>
            <person name="Hufnagel B."/>
            <person name="Marques A."/>
            <person name="Soriano A."/>
            <person name="Marques L."/>
            <person name="Divol F."/>
            <person name="Doumas P."/>
            <person name="Sallet E."/>
            <person name="Mancinotti D."/>
            <person name="Carrere S."/>
            <person name="Marande W."/>
            <person name="Arribat S."/>
            <person name="Keller J."/>
            <person name="Huneau C."/>
            <person name="Blein T."/>
            <person name="Aime D."/>
            <person name="Laguerre M."/>
            <person name="Taylor J."/>
            <person name="Schubert V."/>
            <person name="Nelson M."/>
            <person name="Geu-Flores F."/>
            <person name="Crespi M."/>
            <person name="Gallardo-Guerrero K."/>
            <person name="Delaux P.-M."/>
            <person name="Salse J."/>
            <person name="Berges H."/>
            <person name="Guyot R."/>
            <person name="Gouzy J."/>
            <person name="Peret B."/>
        </authorList>
    </citation>
    <scope>NUCLEOTIDE SEQUENCE [LARGE SCALE GENOMIC DNA]</scope>
    <source>
        <strain evidence="4">cv. Amiga</strain>
    </source>
</reference>
<accession>A0A6A4N5J6</accession>
<organism evidence="3 4">
    <name type="scientific">Lupinus albus</name>
    <name type="common">White lupine</name>
    <name type="synonym">Lupinus termis</name>
    <dbReference type="NCBI Taxonomy" id="3870"/>
    <lineage>
        <taxon>Eukaryota</taxon>
        <taxon>Viridiplantae</taxon>
        <taxon>Streptophyta</taxon>
        <taxon>Embryophyta</taxon>
        <taxon>Tracheophyta</taxon>
        <taxon>Spermatophyta</taxon>
        <taxon>Magnoliopsida</taxon>
        <taxon>eudicotyledons</taxon>
        <taxon>Gunneridae</taxon>
        <taxon>Pentapetalae</taxon>
        <taxon>rosids</taxon>
        <taxon>fabids</taxon>
        <taxon>Fabales</taxon>
        <taxon>Fabaceae</taxon>
        <taxon>Papilionoideae</taxon>
        <taxon>50 kb inversion clade</taxon>
        <taxon>genistoids sensu lato</taxon>
        <taxon>core genistoids</taxon>
        <taxon>Genisteae</taxon>
        <taxon>Lupinus</taxon>
    </lineage>
</organism>
<evidence type="ECO:0000313" key="4">
    <source>
        <dbReference type="Proteomes" id="UP000447434"/>
    </source>
</evidence>
<protein>
    <submittedName>
        <fullName evidence="3">Uncharacterized protein</fullName>
    </submittedName>
</protein>
<keyword evidence="2" id="KW-0732">Signal</keyword>
<keyword evidence="4" id="KW-1185">Reference proteome</keyword>
<proteinExistence type="predicted"/>
<feature type="region of interest" description="Disordered" evidence="1">
    <location>
        <begin position="31"/>
        <end position="52"/>
    </location>
</feature>
<name>A0A6A4N5J6_LUPAL</name>